<dbReference type="PANTHER" id="PTHR40621:SF6">
    <property type="entry name" value="AP-1-LIKE TRANSCRIPTION FACTOR YAP1-RELATED"/>
    <property type="match status" value="1"/>
</dbReference>
<gene>
    <name evidence="3" type="ORF">PAN0_015d5085</name>
</gene>
<evidence type="ECO:0000256" key="1">
    <source>
        <dbReference type="ARBA" id="ARBA00004123"/>
    </source>
</evidence>
<dbReference type="GeneID" id="26305970"/>
<dbReference type="Proteomes" id="UP000053758">
    <property type="component" value="Unassembled WGS sequence"/>
</dbReference>
<evidence type="ECO:0000313" key="3">
    <source>
        <dbReference type="EMBL" id="GAK66861.1"/>
    </source>
</evidence>
<dbReference type="OrthoDB" id="2552844at2759"/>
<dbReference type="Pfam" id="PF00170">
    <property type="entry name" value="bZIP_1"/>
    <property type="match status" value="1"/>
</dbReference>
<dbReference type="InterPro" id="IPR004827">
    <property type="entry name" value="bZIP"/>
</dbReference>
<dbReference type="SUPFAM" id="SSF57959">
    <property type="entry name" value="Leucine zipper domain"/>
    <property type="match status" value="1"/>
</dbReference>
<name>A0A081CJL5_PSEA2</name>
<dbReference type="InterPro" id="IPR050936">
    <property type="entry name" value="AP-1-like"/>
</dbReference>
<dbReference type="SMART" id="SM00338">
    <property type="entry name" value="BRLZ"/>
    <property type="match status" value="1"/>
</dbReference>
<organism evidence="3 4">
    <name type="scientific">Pseudozyma antarctica</name>
    <name type="common">Yeast</name>
    <name type="synonym">Candida antarctica</name>
    <dbReference type="NCBI Taxonomy" id="84753"/>
    <lineage>
        <taxon>Eukaryota</taxon>
        <taxon>Fungi</taxon>
        <taxon>Dikarya</taxon>
        <taxon>Basidiomycota</taxon>
        <taxon>Ustilaginomycotina</taxon>
        <taxon>Ustilaginomycetes</taxon>
        <taxon>Ustilaginales</taxon>
        <taxon>Ustilaginaceae</taxon>
        <taxon>Moesziomyces</taxon>
    </lineage>
</organism>
<dbReference type="PANTHER" id="PTHR40621">
    <property type="entry name" value="TRANSCRIPTION FACTOR KAPC-RELATED"/>
    <property type="match status" value="1"/>
</dbReference>
<dbReference type="PROSITE" id="PS00036">
    <property type="entry name" value="BZIP_BASIC"/>
    <property type="match status" value="1"/>
</dbReference>
<dbReference type="PROSITE" id="PS50217">
    <property type="entry name" value="BZIP"/>
    <property type="match status" value="1"/>
</dbReference>
<dbReference type="GO" id="GO:0000976">
    <property type="term" value="F:transcription cis-regulatory region binding"/>
    <property type="evidence" value="ECO:0007669"/>
    <property type="project" value="InterPro"/>
</dbReference>
<dbReference type="GO" id="GO:0090575">
    <property type="term" value="C:RNA polymerase II transcription regulator complex"/>
    <property type="evidence" value="ECO:0007669"/>
    <property type="project" value="TreeGrafter"/>
</dbReference>
<proteinExistence type="predicted"/>
<dbReference type="RefSeq" id="XP_014654881.1">
    <property type="nucleotide sequence ID" value="XM_014799395.1"/>
</dbReference>
<keyword evidence="2" id="KW-0539">Nucleus</keyword>
<reference evidence="4" key="1">
    <citation type="journal article" date="2014" name="Genome Announc.">
        <title>Draft Genome Sequence of the Yeast Pseudozyma antarctica Type Strain JCM10317, a Producer of the Glycolipid Biosurfactants, Mannosylerythritol Lipids.</title>
        <authorList>
            <person name="Saika A."/>
            <person name="Koike H."/>
            <person name="Hori T."/>
            <person name="Fukuoka T."/>
            <person name="Sato S."/>
            <person name="Habe H."/>
            <person name="Kitamoto D."/>
            <person name="Morita T."/>
        </authorList>
    </citation>
    <scope>NUCLEOTIDE SEQUENCE [LARGE SCALE GENOMIC DNA]</scope>
    <source>
        <strain evidence="4">JCM 10317</strain>
    </source>
</reference>
<sequence length="310" mass="34350">MSAVTMHNVAWPAVAPASMHYPPSTYRAVPVYPPELGYDAAQRGYDAYTARDDIRPHMDESFVKKRTRQRVYPSEEAKQAAKMLQKARRREQNRNAQRRLRDRKEEHIFKLEAEVAQLRRQGEQQRAEMQGLEEMIRRLMEQRSELRHRLEALGGAPPGEADWSLGGEKSVRLAPLLSLPPLGAGGQASPSGRASRRETLAGNALGLEYEMPSQSTSWSASPSLGDRERPAVSPVQSSASSASVSTPRSPSSLGVSEPRSRTTSFHATGLRKSQPNFDLPLPRLKMDASNPLLPPALMPLPPVTAPWPHQ</sequence>
<dbReference type="GO" id="GO:0001228">
    <property type="term" value="F:DNA-binding transcription activator activity, RNA polymerase II-specific"/>
    <property type="evidence" value="ECO:0007669"/>
    <property type="project" value="TreeGrafter"/>
</dbReference>
<keyword evidence="4" id="KW-1185">Reference proteome</keyword>
<dbReference type="CDD" id="cd14688">
    <property type="entry name" value="bZIP_YAP"/>
    <property type="match status" value="1"/>
</dbReference>
<evidence type="ECO:0000313" key="4">
    <source>
        <dbReference type="Proteomes" id="UP000053758"/>
    </source>
</evidence>
<protein>
    <submittedName>
        <fullName evidence="3">Uncharacterized protein</fullName>
    </submittedName>
</protein>
<dbReference type="HOGENOM" id="CLU_966835_0_0_1"/>
<dbReference type="Gene3D" id="1.20.5.170">
    <property type="match status" value="1"/>
</dbReference>
<dbReference type="InterPro" id="IPR046347">
    <property type="entry name" value="bZIP_sf"/>
</dbReference>
<comment type="subcellular location">
    <subcellularLocation>
        <location evidence="1">Nucleus</location>
    </subcellularLocation>
</comment>
<evidence type="ECO:0000256" key="2">
    <source>
        <dbReference type="ARBA" id="ARBA00023242"/>
    </source>
</evidence>
<dbReference type="EMBL" id="DF830082">
    <property type="protein sequence ID" value="GAK66861.1"/>
    <property type="molecule type" value="Genomic_DNA"/>
</dbReference>
<accession>A0A081CJL5</accession>
<dbReference type="AlphaFoldDB" id="A0A081CJL5"/>